<accession>A0ABX5D6J5</accession>
<gene>
    <name evidence="1" type="ORF">COR51_24250</name>
</gene>
<keyword evidence="2" id="KW-1185">Reference proteome</keyword>
<dbReference type="EMBL" id="NWTN01000027">
    <property type="protein sequence ID" value="PRQ65100.1"/>
    <property type="molecule type" value="Genomic_DNA"/>
</dbReference>
<sequence length="72" mass="7808">MTNEDLSVKALAAVFYELNKKGIDIESVKQSAKAGVMGTEKYAPAGAAHKPQVVDVIEKAYESAQYYIELDA</sequence>
<reference evidence="1 2" key="1">
    <citation type="submission" date="2017-09" db="EMBL/GenBank/DDBJ databases">
        <authorList>
            <person name="Girard L."/>
            <person name="Lami R."/>
            <person name="Suzuki M."/>
            <person name="Baudart J."/>
        </authorList>
    </citation>
    <scope>NUCLEOTIDE SEQUENCE [LARGE SCALE GENOMIC DNA]</scope>
    <source>
        <strain evidence="1 2">17LN0615E</strain>
    </source>
</reference>
<organism evidence="1 2">
    <name type="scientific">Vibrio mediterranei</name>
    <dbReference type="NCBI Taxonomy" id="689"/>
    <lineage>
        <taxon>Bacteria</taxon>
        <taxon>Pseudomonadati</taxon>
        <taxon>Pseudomonadota</taxon>
        <taxon>Gammaproteobacteria</taxon>
        <taxon>Vibrionales</taxon>
        <taxon>Vibrionaceae</taxon>
        <taxon>Vibrio</taxon>
    </lineage>
</organism>
<name>A0ABX5D6J5_9VIBR</name>
<dbReference type="Proteomes" id="UP000238163">
    <property type="component" value="Unassembled WGS sequence"/>
</dbReference>
<evidence type="ECO:0000313" key="2">
    <source>
        <dbReference type="Proteomes" id="UP000238163"/>
    </source>
</evidence>
<reference evidence="1 2" key="2">
    <citation type="submission" date="2018-03" db="EMBL/GenBank/DDBJ databases">
        <title>Genetic Diversity and Phenotypic Plasticity of AHL Mediated Quorum Sensing in Environmental Strains of Vibrio mediterranei.</title>
        <authorList>
            <person name="Lantoine F."/>
            <person name="Vouve F."/>
        </authorList>
    </citation>
    <scope>NUCLEOTIDE SEQUENCE [LARGE SCALE GENOMIC DNA]</scope>
    <source>
        <strain evidence="1 2">17LN0615E</strain>
    </source>
</reference>
<protein>
    <submittedName>
        <fullName evidence="1">Uncharacterized protein</fullName>
    </submittedName>
</protein>
<evidence type="ECO:0000313" key="1">
    <source>
        <dbReference type="EMBL" id="PRQ65100.1"/>
    </source>
</evidence>
<proteinExistence type="predicted"/>
<dbReference type="RefSeq" id="WP_096444540.1">
    <property type="nucleotide sequence ID" value="NZ_NWTN01000027.1"/>
</dbReference>
<comment type="caution">
    <text evidence="1">The sequence shown here is derived from an EMBL/GenBank/DDBJ whole genome shotgun (WGS) entry which is preliminary data.</text>
</comment>